<dbReference type="Pfam" id="PF01699">
    <property type="entry name" value="Na_Ca_ex"/>
    <property type="match status" value="2"/>
</dbReference>
<feature type="transmembrane region" description="Helical" evidence="5">
    <location>
        <begin position="6"/>
        <end position="28"/>
    </location>
</feature>
<feature type="transmembrane region" description="Helical" evidence="5">
    <location>
        <begin position="201"/>
        <end position="218"/>
    </location>
</feature>
<evidence type="ECO:0000256" key="4">
    <source>
        <dbReference type="ARBA" id="ARBA00023136"/>
    </source>
</evidence>
<feature type="transmembrane region" description="Helical" evidence="5">
    <location>
        <begin position="298"/>
        <end position="319"/>
    </location>
</feature>
<dbReference type="Gene3D" id="1.20.1420.30">
    <property type="entry name" value="NCX, central ion-binding region"/>
    <property type="match status" value="1"/>
</dbReference>
<evidence type="ECO:0000256" key="3">
    <source>
        <dbReference type="ARBA" id="ARBA00022989"/>
    </source>
</evidence>
<keyword evidence="2 5" id="KW-0812">Transmembrane</keyword>
<feature type="domain" description="Sodium/calcium exchanger membrane region" evidence="6">
    <location>
        <begin position="10"/>
        <end position="134"/>
    </location>
</feature>
<evidence type="ECO:0000259" key="6">
    <source>
        <dbReference type="Pfam" id="PF01699"/>
    </source>
</evidence>
<dbReference type="GO" id="GO:0055085">
    <property type="term" value="P:transmembrane transport"/>
    <property type="evidence" value="ECO:0007669"/>
    <property type="project" value="InterPro"/>
</dbReference>
<organism evidence="7 8">
    <name type="scientific">Prosthecobacter debontii</name>
    <dbReference type="NCBI Taxonomy" id="48467"/>
    <lineage>
        <taxon>Bacteria</taxon>
        <taxon>Pseudomonadati</taxon>
        <taxon>Verrucomicrobiota</taxon>
        <taxon>Verrucomicrobiia</taxon>
        <taxon>Verrucomicrobiales</taxon>
        <taxon>Verrucomicrobiaceae</taxon>
        <taxon>Prosthecobacter</taxon>
    </lineage>
</organism>
<dbReference type="Proteomes" id="UP000190774">
    <property type="component" value="Unassembled WGS sequence"/>
</dbReference>
<sequence>MFESLALPWLVSMFAASAVCVWVAGIHLSRATDVLSVRWGMGEALGGMILLAIVTNLPEIAIVASGAARGEISVAVGNILGGIAIQTVVLVILDIALGKSGPLTHRAASLSLVLEAALVIAVLSVTVIGSQLPDTLIGCRVTPQGLLIAVLWMVGLGIIGRSRGSLPWQLKLGPEDLKAAADSRAEGSAEKLSTASISRSVAIFVVGAVITLICGVLLESTGDAIATHIGMDGILFGATVLAAATSLPEVSTGLASIKLKDDEMAVSDIFGGNAFLPVLFLLGTLISGQAILPHADKFDLYLTGLGMLLTTVYLVGLIFRSPKRIAGMGRDSLLVLVLYVIGMVGLLCMA</sequence>
<feature type="domain" description="Sodium/calcium exchanger membrane region" evidence="6">
    <location>
        <begin position="200"/>
        <end position="344"/>
    </location>
</feature>
<comment type="subcellular location">
    <subcellularLocation>
        <location evidence="1">Membrane</location>
        <topology evidence="1">Multi-pass membrane protein</topology>
    </subcellularLocation>
</comment>
<reference evidence="8" key="1">
    <citation type="submission" date="2017-02" db="EMBL/GenBank/DDBJ databases">
        <authorList>
            <person name="Varghese N."/>
            <person name="Submissions S."/>
        </authorList>
    </citation>
    <scope>NUCLEOTIDE SEQUENCE [LARGE SCALE GENOMIC DNA]</scope>
    <source>
        <strain evidence="8">ATCC 700200</strain>
    </source>
</reference>
<dbReference type="EMBL" id="FUYE01000004">
    <property type="protein sequence ID" value="SKA89308.1"/>
    <property type="molecule type" value="Genomic_DNA"/>
</dbReference>
<evidence type="ECO:0000313" key="7">
    <source>
        <dbReference type="EMBL" id="SKA89308.1"/>
    </source>
</evidence>
<keyword evidence="4 5" id="KW-0472">Membrane</keyword>
<accession>A0A1T4XJH0</accession>
<feature type="transmembrane region" description="Helical" evidence="5">
    <location>
        <begin position="141"/>
        <end position="159"/>
    </location>
</feature>
<dbReference type="InterPro" id="IPR004837">
    <property type="entry name" value="NaCa_Exmemb"/>
</dbReference>
<dbReference type="AlphaFoldDB" id="A0A1T4XJH0"/>
<keyword evidence="3 5" id="KW-1133">Transmembrane helix</keyword>
<evidence type="ECO:0000256" key="1">
    <source>
        <dbReference type="ARBA" id="ARBA00004141"/>
    </source>
</evidence>
<gene>
    <name evidence="7" type="ORF">SAMN02745166_01567</name>
</gene>
<feature type="transmembrane region" description="Helical" evidence="5">
    <location>
        <begin position="74"/>
        <end position="97"/>
    </location>
</feature>
<protein>
    <submittedName>
        <fullName evidence="7">Cation:H+ antiporter</fullName>
    </submittedName>
</protein>
<feature type="transmembrane region" description="Helical" evidence="5">
    <location>
        <begin position="109"/>
        <end position="129"/>
    </location>
</feature>
<feature type="transmembrane region" description="Helical" evidence="5">
    <location>
        <begin position="49"/>
        <end position="68"/>
    </location>
</feature>
<dbReference type="GO" id="GO:0016020">
    <property type="term" value="C:membrane"/>
    <property type="evidence" value="ECO:0007669"/>
    <property type="project" value="UniProtKB-SubCell"/>
</dbReference>
<evidence type="ECO:0000256" key="5">
    <source>
        <dbReference type="SAM" id="Phobius"/>
    </source>
</evidence>
<dbReference type="OrthoDB" id="153124at2"/>
<evidence type="ECO:0000313" key="8">
    <source>
        <dbReference type="Proteomes" id="UP000190774"/>
    </source>
</evidence>
<dbReference type="InterPro" id="IPR044880">
    <property type="entry name" value="NCX_ion-bd_dom_sf"/>
</dbReference>
<dbReference type="RefSeq" id="WP_078812763.1">
    <property type="nucleotide sequence ID" value="NZ_FUYE01000004.1"/>
</dbReference>
<evidence type="ECO:0000256" key="2">
    <source>
        <dbReference type="ARBA" id="ARBA00022692"/>
    </source>
</evidence>
<name>A0A1T4XJH0_9BACT</name>
<dbReference type="STRING" id="48467.SAMN02745166_01567"/>
<keyword evidence="8" id="KW-1185">Reference proteome</keyword>
<feature type="transmembrane region" description="Helical" evidence="5">
    <location>
        <begin position="331"/>
        <end position="349"/>
    </location>
</feature>
<feature type="transmembrane region" description="Helical" evidence="5">
    <location>
        <begin position="269"/>
        <end position="292"/>
    </location>
</feature>
<proteinExistence type="predicted"/>